<proteinExistence type="inferred from homology"/>
<accession>A0A930VCV1</accession>
<dbReference type="CDD" id="cd23763">
    <property type="entry name" value="ASKHA_ATPase_ROK"/>
    <property type="match status" value="1"/>
</dbReference>
<dbReference type="InterPro" id="IPR043129">
    <property type="entry name" value="ATPase_NBD"/>
</dbReference>
<protein>
    <submittedName>
        <fullName evidence="2">ROK family transcriptional regulator</fullName>
    </submittedName>
</protein>
<dbReference type="PANTHER" id="PTHR18964:SF149">
    <property type="entry name" value="BIFUNCTIONAL UDP-N-ACETYLGLUCOSAMINE 2-EPIMERASE_N-ACETYLMANNOSAMINE KINASE"/>
    <property type="match status" value="1"/>
</dbReference>
<dbReference type="InterPro" id="IPR036390">
    <property type="entry name" value="WH_DNA-bd_sf"/>
</dbReference>
<dbReference type="RefSeq" id="WP_194705398.1">
    <property type="nucleotide sequence ID" value="NZ_JADKPN010000001.1"/>
</dbReference>
<dbReference type="PANTHER" id="PTHR18964">
    <property type="entry name" value="ROK (REPRESSOR, ORF, KINASE) FAMILY"/>
    <property type="match status" value="1"/>
</dbReference>
<sequence>MSQSPGTPSLLRGINDRAALDLLLEHGPLSRTRLGELTGLSKPTAAQLLTRLSDAGLVITSGNSQGGPGPRAQLYAVNPDAAYVAALDVTPSRILAAVADISGRTVGDFELPTPRRAGSDAVAHVLHALDGAAASAGLPRHRLHRLAIGTPGAFDPRTSRLRYARHLPGWHDPHLLDELADRVGVPLVVGNDVNLAAIAEMHVGRARQVDDFVLLWADEGLGAAIVIDGRVHGGATGGAGEVGFLPVPGTPLVRDVRRGNAGGFEALSGGPQVLALARSLGIRASTPQAAVTKALTTDGAGDELLTTIAERFALGIAALVSVVDPSLVVLAGRVLTAGGPRLRDLIDEQVGSLALTRPRLELTGVTDSPVLAGALQTALSATRNDVFDTIQPRGQHRPARHATRREP</sequence>
<gene>
    <name evidence="2" type="ORF">ISU07_03915</name>
</gene>
<dbReference type="SUPFAM" id="SSF53067">
    <property type="entry name" value="Actin-like ATPase domain"/>
    <property type="match status" value="1"/>
</dbReference>
<evidence type="ECO:0000256" key="1">
    <source>
        <dbReference type="ARBA" id="ARBA00006479"/>
    </source>
</evidence>
<keyword evidence="3" id="KW-1185">Reference proteome</keyword>
<dbReference type="Pfam" id="PF00480">
    <property type="entry name" value="ROK"/>
    <property type="match status" value="1"/>
</dbReference>
<comment type="caution">
    <text evidence="2">The sequence shown here is derived from an EMBL/GenBank/DDBJ whole genome shotgun (WGS) entry which is preliminary data.</text>
</comment>
<dbReference type="EMBL" id="JADKPN010000001">
    <property type="protein sequence ID" value="MBF4762262.1"/>
    <property type="molecule type" value="Genomic_DNA"/>
</dbReference>
<dbReference type="Proteomes" id="UP000640489">
    <property type="component" value="Unassembled WGS sequence"/>
</dbReference>
<dbReference type="AlphaFoldDB" id="A0A930VCV1"/>
<name>A0A930VCV1_9ACTN</name>
<dbReference type="CDD" id="cd00090">
    <property type="entry name" value="HTH_ARSR"/>
    <property type="match status" value="1"/>
</dbReference>
<dbReference type="InterPro" id="IPR036388">
    <property type="entry name" value="WH-like_DNA-bd_sf"/>
</dbReference>
<dbReference type="Pfam" id="PF13412">
    <property type="entry name" value="HTH_24"/>
    <property type="match status" value="1"/>
</dbReference>
<dbReference type="Gene3D" id="1.10.10.10">
    <property type="entry name" value="Winged helix-like DNA-binding domain superfamily/Winged helix DNA-binding domain"/>
    <property type="match status" value="1"/>
</dbReference>
<evidence type="ECO:0000313" key="3">
    <source>
        <dbReference type="Proteomes" id="UP000640489"/>
    </source>
</evidence>
<reference evidence="2" key="1">
    <citation type="submission" date="2020-11" db="EMBL/GenBank/DDBJ databases">
        <title>Nocardioides sp. nov., isolated from Soil of Cynanchum wilfordii Hemsley rhizosphere.</title>
        <authorList>
            <person name="Lee J.-S."/>
            <person name="Suh M.K."/>
            <person name="Kim J.-S."/>
        </authorList>
    </citation>
    <scope>NUCLEOTIDE SEQUENCE</scope>
    <source>
        <strain evidence="2">KCTC 19275</strain>
    </source>
</reference>
<dbReference type="InterPro" id="IPR000600">
    <property type="entry name" value="ROK"/>
</dbReference>
<evidence type="ECO:0000313" key="2">
    <source>
        <dbReference type="EMBL" id="MBF4762262.1"/>
    </source>
</evidence>
<dbReference type="SUPFAM" id="SSF46785">
    <property type="entry name" value="Winged helix' DNA-binding domain"/>
    <property type="match status" value="1"/>
</dbReference>
<comment type="similarity">
    <text evidence="1">Belongs to the ROK (NagC/XylR) family.</text>
</comment>
<organism evidence="2 3">
    <name type="scientific">Nocardioides islandensis</name>
    <dbReference type="NCBI Taxonomy" id="433663"/>
    <lineage>
        <taxon>Bacteria</taxon>
        <taxon>Bacillati</taxon>
        <taxon>Actinomycetota</taxon>
        <taxon>Actinomycetes</taxon>
        <taxon>Propionibacteriales</taxon>
        <taxon>Nocardioidaceae</taxon>
        <taxon>Nocardioides</taxon>
    </lineage>
</organism>
<dbReference type="Gene3D" id="3.30.420.40">
    <property type="match status" value="2"/>
</dbReference>
<dbReference type="InterPro" id="IPR011991">
    <property type="entry name" value="ArsR-like_HTH"/>
</dbReference>